<evidence type="ECO:0000313" key="3">
    <source>
        <dbReference type="EMBL" id="KAF7816034.1"/>
    </source>
</evidence>
<feature type="signal peptide" evidence="2">
    <location>
        <begin position="1"/>
        <end position="16"/>
    </location>
</feature>
<evidence type="ECO:0000256" key="1">
    <source>
        <dbReference type="SAM" id="Phobius"/>
    </source>
</evidence>
<comment type="caution">
    <text evidence="3">The sequence shown here is derived from an EMBL/GenBank/DDBJ whole genome shotgun (WGS) entry which is preliminary data.</text>
</comment>
<proteinExistence type="predicted"/>
<dbReference type="EMBL" id="JAAIUW010000009">
    <property type="protein sequence ID" value="KAF7816034.1"/>
    <property type="molecule type" value="Genomic_DNA"/>
</dbReference>
<keyword evidence="1" id="KW-0472">Membrane</keyword>
<dbReference type="OrthoDB" id="445301at2759"/>
<sequence length="148" mass="16138">MISIALLVAPLPIVAASLHVAACNFDYNQTKEKFTSQVSSASKVWVLLSVCSLLASYLILEIGALLVVPICLLAPPIKLHIKARNLRSFIRVACDLVSSSNIRFSMIKIYTLHTILVLWLIFTGLSSKGSPTLNCNTLRKKGILVLMG</sequence>
<evidence type="ECO:0000256" key="2">
    <source>
        <dbReference type="SAM" id="SignalP"/>
    </source>
</evidence>
<dbReference type="AlphaFoldDB" id="A0A834WGB2"/>
<dbReference type="Proteomes" id="UP000634136">
    <property type="component" value="Unassembled WGS sequence"/>
</dbReference>
<feature type="transmembrane region" description="Helical" evidence="1">
    <location>
        <begin position="109"/>
        <end position="127"/>
    </location>
</feature>
<keyword evidence="2" id="KW-0732">Signal</keyword>
<gene>
    <name evidence="3" type="ORF">G2W53_030003</name>
</gene>
<accession>A0A834WGB2</accession>
<keyword evidence="1" id="KW-0812">Transmembrane</keyword>
<organism evidence="3 4">
    <name type="scientific">Senna tora</name>
    <dbReference type="NCBI Taxonomy" id="362788"/>
    <lineage>
        <taxon>Eukaryota</taxon>
        <taxon>Viridiplantae</taxon>
        <taxon>Streptophyta</taxon>
        <taxon>Embryophyta</taxon>
        <taxon>Tracheophyta</taxon>
        <taxon>Spermatophyta</taxon>
        <taxon>Magnoliopsida</taxon>
        <taxon>eudicotyledons</taxon>
        <taxon>Gunneridae</taxon>
        <taxon>Pentapetalae</taxon>
        <taxon>rosids</taxon>
        <taxon>fabids</taxon>
        <taxon>Fabales</taxon>
        <taxon>Fabaceae</taxon>
        <taxon>Caesalpinioideae</taxon>
        <taxon>Cassia clade</taxon>
        <taxon>Senna</taxon>
    </lineage>
</organism>
<keyword evidence="1" id="KW-1133">Transmembrane helix</keyword>
<keyword evidence="4" id="KW-1185">Reference proteome</keyword>
<feature type="transmembrane region" description="Helical" evidence="1">
    <location>
        <begin position="45"/>
        <end position="74"/>
    </location>
</feature>
<name>A0A834WGB2_9FABA</name>
<evidence type="ECO:0000313" key="4">
    <source>
        <dbReference type="Proteomes" id="UP000634136"/>
    </source>
</evidence>
<feature type="chain" id="PRO_5032891758" evidence="2">
    <location>
        <begin position="17"/>
        <end position="148"/>
    </location>
</feature>
<reference evidence="3" key="1">
    <citation type="submission" date="2020-09" db="EMBL/GenBank/DDBJ databases">
        <title>Genome-Enabled Discovery of Anthraquinone Biosynthesis in Senna tora.</title>
        <authorList>
            <person name="Kang S.-H."/>
            <person name="Pandey R.P."/>
            <person name="Lee C.-M."/>
            <person name="Sim J.-S."/>
            <person name="Jeong J.-T."/>
            <person name="Choi B.-S."/>
            <person name="Jung M."/>
            <person name="Ginzburg D."/>
            <person name="Zhao K."/>
            <person name="Won S.Y."/>
            <person name="Oh T.-J."/>
            <person name="Yu Y."/>
            <person name="Kim N.-H."/>
            <person name="Lee O.R."/>
            <person name="Lee T.-H."/>
            <person name="Bashyal P."/>
            <person name="Kim T.-S."/>
            <person name="Lee W.-H."/>
            <person name="Kawkins C."/>
            <person name="Kim C.-K."/>
            <person name="Kim J.S."/>
            <person name="Ahn B.O."/>
            <person name="Rhee S.Y."/>
            <person name="Sohng J.K."/>
        </authorList>
    </citation>
    <scope>NUCLEOTIDE SEQUENCE</scope>
    <source>
        <tissue evidence="3">Leaf</tissue>
    </source>
</reference>
<protein>
    <submittedName>
        <fullName evidence="3">Glycosylphosphatidylinositol anchor attachment 1 protein isoform X1</fullName>
    </submittedName>
</protein>